<evidence type="ECO:0000256" key="6">
    <source>
        <dbReference type="ARBA" id="ARBA00023186"/>
    </source>
</evidence>
<evidence type="ECO:0000256" key="9">
    <source>
        <dbReference type="ARBA" id="ARBA00076414"/>
    </source>
</evidence>
<evidence type="ECO:0000256" key="12">
    <source>
        <dbReference type="RuleBase" id="RU004478"/>
    </source>
</evidence>
<keyword evidence="4 10" id="KW-0963">Cytoplasm</keyword>
<dbReference type="Proteomes" id="UP000823928">
    <property type="component" value="Unassembled WGS sequence"/>
</dbReference>
<dbReference type="SUPFAM" id="SSF51064">
    <property type="entry name" value="Head domain of nucleotide exchange factor GrpE"/>
    <property type="match status" value="1"/>
</dbReference>
<name>A0A9D1EZY5_9BACT</name>
<dbReference type="PANTHER" id="PTHR21237:SF23">
    <property type="entry name" value="GRPE PROTEIN HOMOLOG, MITOCHONDRIAL"/>
    <property type="match status" value="1"/>
</dbReference>
<keyword evidence="5 10" id="KW-0346">Stress response</keyword>
<gene>
    <name evidence="10 14" type="primary">grpE</name>
    <name evidence="14" type="ORF">IAC10_07720</name>
</gene>
<dbReference type="CDD" id="cd00446">
    <property type="entry name" value="GrpE"/>
    <property type="match status" value="1"/>
</dbReference>
<comment type="function">
    <text evidence="7 10 11">Participates actively in the response to hyperosmotic and heat shock by preventing the aggregation of stress-denatured proteins, in association with DnaK and GrpE. It is the nucleotide exchange factor for DnaK and may function as a thermosensor. Unfolded proteins bind initially to DnaJ; upon interaction with the DnaJ-bound protein, DnaK hydrolyzes its bound ATP, resulting in the formation of a stable complex. GrpE releases ADP from DnaK; ATP binding to DnaK triggers the release of the substrate protein, thus completing the reaction cycle. Several rounds of ATP-dependent interactions between DnaJ, DnaK and GrpE are required for fully efficient folding.</text>
</comment>
<sequence length="195" mass="22706">MSHKHGNNPFKKHHEEEEKLENKENEQVKDSEDTESAPSESDENNTELEKLKEDYDKLNNQYLRLAADFDNFRKRQEQERENLLKFGLENAMKKMIEVLDNFDRGEKALENVEDCQQVKDSFNLVHKQTLEALTKLGLEMIEAENQDFDPNYHEAVMRTPTEEHPENTVISVLQKGYKMGDKVLRPALVNVAASD</sequence>
<dbReference type="EMBL" id="DVIU01000153">
    <property type="protein sequence ID" value="HIS36502.1"/>
    <property type="molecule type" value="Genomic_DNA"/>
</dbReference>
<evidence type="ECO:0000256" key="5">
    <source>
        <dbReference type="ARBA" id="ARBA00023016"/>
    </source>
</evidence>
<evidence type="ECO:0000313" key="15">
    <source>
        <dbReference type="Proteomes" id="UP000823928"/>
    </source>
</evidence>
<dbReference type="GO" id="GO:0051087">
    <property type="term" value="F:protein-folding chaperone binding"/>
    <property type="evidence" value="ECO:0007669"/>
    <property type="project" value="InterPro"/>
</dbReference>
<dbReference type="Gene3D" id="3.90.20.20">
    <property type="match status" value="1"/>
</dbReference>
<evidence type="ECO:0000256" key="2">
    <source>
        <dbReference type="ARBA" id="ARBA00009054"/>
    </source>
</evidence>
<dbReference type="PANTHER" id="PTHR21237">
    <property type="entry name" value="GRPE PROTEIN"/>
    <property type="match status" value="1"/>
</dbReference>
<feature type="compositionally biased region" description="Basic and acidic residues" evidence="13">
    <location>
        <begin position="13"/>
        <end position="31"/>
    </location>
</feature>
<evidence type="ECO:0000256" key="1">
    <source>
        <dbReference type="ARBA" id="ARBA00004496"/>
    </source>
</evidence>
<evidence type="ECO:0000313" key="14">
    <source>
        <dbReference type="EMBL" id="HIS36502.1"/>
    </source>
</evidence>
<dbReference type="GO" id="GO:0000774">
    <property type="term" value="F:adenyl-nucleotide exchange factor activity"/>
    <property type="evidence" value="ECO:0007669"/>
    <property type="project" value="InterPro"/>
</dbReference>
<dbReference type="AlphaFoldDB" id="A0A9D1EZY5"/>
<dbReference type="SUPFAM" id="SSF58014">
    <property type="entry name" value="Coiled-coil domain of nucleotide exchange factor GrpE"/>
    <property type="match status" value="1"/>
</dbReference>
<feature type="compositionally biased region" description="Acidic residues" evidence="13">
    <location>
        <begin position="32"/>
        <end position="46"/>
    </location>
</feature>
<dbReference type="InterPro" id="IPR009012">
    <property type="entry name" value="GrpE_head"/>
</dbReference>
<dbReference type="GO" id="GO:0051082">
    <property type="term" value="F:unfolded protein binding"/>
    <property type="evidence" value="ECO:0007669"/>
    <property type="project" value="TreeGrafter"/>
</dbReference>
<dbReference type="PRINTS" id="PR00773">
    <property type="entry name" value="GRPEPROTEIN"/>
</dbReference>
<dbReference type="NCBIfam" id="NF010738">
    <property type="entry name" value="PRK14140.1"/>
    <property type="match status" value="1"/>
</dbReference>
<evidence type="ECO:0000256" key="11">
    <source>
        <dbReference type="RuleBase" id="RU000639"/>
    </source>
</evidence>
<dbReference type="InterPro" id="IPR000740">
    <property type="entry name" value="GrpE"/>
</dbReference>
<reference evidence="14" key="1">
    <citation type="submission" date="2020-10" db="EMBL/GenBank/DDBJ databases">
        <authorList>
            <person name="Gilroy R."/>
        </authorList>
    </citation>
    <scope>NUCLEOTIDE SEQUENCE</scope>
    <source>
        <strain evidence="14">6276</strain>
    </source>
</reference>
<accession>A0A9D1EZY5</accession>
<protein>
    <recommendedName>
        <fullName evidence="8 10">Protein GrpE</fullName>
    </recommendedName>
    <alternativeName>
        <fullName evidence="9 10">HSP-70 cofactor</fullName>
    </alternativeName>
</protein>
<comment type="subunit">
    <text evidence="3 10">Homodimer.</text>
</comment>
<dbReference type="HAMAP" id="MF_01151">
    <property type="entry name" value="GrpE"/>
    <property type="match status" value="1"/>
</dbReference>
<dbReference type="Gene3D" id="2.30.22.10">
    <property type="entry name" value="Head domain of nucleotide exchange factor GrpE"/>
    <property type="match status" value="1"/>
</dbReference>
<organism evidence="14 15">
    <name type="scientific">Candidatus Scatousia excrementigallinarum</name>
    <dbReference type="NCBI Taxonomy" id="2840935"/>
    <lineage>
        <taxon>Bacteria</taxon>
        <taxon>Candidatus Scatousia</taxon>
    </lineage>
</organism>
<evidence type="ECO:0000256" key="10">
    <source>
        <dbReference type="HAMAP-Rule" id="MF_01151"/>
    </source>
</evidence>
<dbReference type="PROSITE" id="PS01071">
    <property type="entry name" value="GRPE"/>
    <property type="match status" value="1"/>
</dbReference>
<feature type="compositionally biased region" description="Basic residues" evidence="13">
    <location>
        <begin position="1"/>
        <end position="12"/>
    </location>
</feature>
<dbReference type="FunFam" id="2.30.22.10:FF:000001">
    <property type="entry name" value="Protein GrpE"/>
    <property type="match status" value="1"/>
</dbReference>
<dbReference type="InterPro" id="IPR013805">
    <property type="entry name" value="GrpE_CC"/>
</dbReference>
<evidence type="ECO:0000256" key="8">
    <source>
        <dbReference type="ARBA" id="ARBA00072274"/>
    </source>
</evidence>
<feature type="region of interest" description="Disordered" evidence="13">
    <location>
        <begin position="1"/>
        <end position="53"/>
    </location>
</feature>
<proteinExistence type="inferred from homology"/>
<comment type="caution">
    <text evidence="14">The sequence shown here is derived from an EMBL/GenBank/DDBJ whole genome shotgun (WGS) entry which is preliminary data.</text>
</comment>
<comment type="similarity">
    <text evidence="2 10 12">Belongs to the GrpE family.</text>
</comment>
<evidence type="ECO:0000256" key="13">
    <source>
        <dbReference type="SAM" id="MobiDB-lite"/>
    </source>
</evidence>
<dbReference type="Pfam" id="PF01025">
    <property type="entry name" value="GrpE"/>
    <property type="match status" value="1"/>
</dbReference>
<dbReference type="GO" id="GO:0042803">
    <property type="term" value="F:protein homodimerization activity"/>
    <property type="evidence" value="ECO:0007669"/>
    <property type="project" value="InterPro"/>
</dbReference>
<keyword evidence="6 10" id="KW-0143">Chaperone</keyword>
<evidence type="ECO:0000256" key="4">
    <source>
        <dbReference type="ARBA" id="ARBA00022490"/>
    </source>
</evidence>
<dbReference type="GO" id="GO:0005737">
    <property type="term" value="C:cytoplasm"/>
    <property type="evidence" value="ECO:0007669"/>
    <property type="project" value="UniProtKB-SubCell"/>
</dbReference>
<reference evidence="14" key="2">
    <citation type="journal article" date="2021" name="PeerJ">
        <title>Extensive microbial diversity within the chicken gut microbiome revealed by metagenomics and culture.</title>
        <authorList>
            <person name="Gilroy R."/>
            <person name="Ravi A."/>
            <person name="Getino M."/>
            <person name="Pursley I."/>
            <person name="Horton D.L."/>
            <person name="Alikhan N.F."/>
            <person name="Baker D."/>
            <person name="Gharbi K."/>
            <person name="Hall N."/>
            <person name="Watson M."/>
            <person name="Adriaenssens E.M."/>
            <person name="Foster-Nyarko E."/>
            <person name="Jarju S."/>
            <person name="Secka A."/>
            <person name="Antonio M."/>
            <person name="Oren A."/>
            <person name="Chaudhuri R.R."/>
            <person name="La Ragione R."/>
            <person name="Hildebrand F."/>
            <person name="Pallen M.J."/>
        </authorList>
    </citation>
    <scope>NUCLEOTIDE SEQUENCE</scope>
    <source>
        <strain evidence="14">6276</strain>
    </source>
</reference>
<dbReference type="GO" id="GO:0006457">
    <property type="term" value="P:protein folding"/>
    <property type="evidence" value="ECO:0007669"/>
    <property type="project" value="InterPro"/>
</dbReference>
<comment type="subcellular location">
    <subcellularLocation>
        <location evidence="1 10">Cytoplasm</location>
    </subcellularLocation>
</comment>
<evidence type="ECO:0000256" key="7">
    <source>
        <dbReference type="ARBA" id="ARBA00053401"/>
    </source>
</evidence>
<evidence type="ECO:0000256" key="3">
    <source>
        <dbReference type="ARBA" id="ARBA00011738"/>
    </source>
</evidence>